<keyword evidence="3" id="KW-1185">Reference proteome</keyword>
<accession>A0AAJ0B1T6</accession>
<dbReference type="Pfam" id="PF06985">
    <property type="entry name" value="HET"/>
    <property type="match status" value="1"/>
</dbReference>
<name>A0AAJ0B1T6_9PEZI</name>
<feature type="domain" description="Heterokaryon incompatibility" evidence="1">
    <location>
        <begin position="20"/>
        <end position="160"/>
    </location>
</feature>
<reference evidence="2" key="1">
    <citation type="submission" date="2023-06" db="EMBL/GenBank/DDBJ databases">
        <title>Genome-scale phylogeny and comparative genomics of the fungal order Sordariales.</title>
        <authorList>
            <consortium name="Lawrence Berkeley National Laboratory"/>
            <person name="Hensen N."/>
            <person name="Bonometti L."/>
            <person name="Westerberg I."/>
            <person name="Brannstrom I.O."/>
            <person name="Guillou S."/>
            <person name="Cros-Aarteil S."/>
            <person name="Calhoun S."/>
            <person name="Haridas S."/>
            <person name="Kuo A."/>
            <person name="Mondo S."/>
            <person name="Pangilinan J."/>
            <person name="Riley R."/>
            <person name="Labutti K."/>
            <person name="Andreopoulos B."/>
            <person name="Lipzen A."/>
            <person name="Chen C."/>
            <person name="Yanf M."/>
            <person name="Daum C."/>
            <person name="Ng V."/>
            <person name="Clum A."/>
            <person name="Steindorff A."/>
            <person name="Ohm R."/>
            <person name="Martin F."/>
            <person name="Silar P."/>
            <person name="Natvig D."/>
            <person name="Lalanne C."/>
            <person name="Gautier V."/>
            <person name="Ament-Velasquez S.L."/>
            <person name="Kruys A."/>
            <person name="Hutchinson M.I."/>
            <person name="Powell A.J."/>
            <person name="Barry K."/>
            <person name="Miller A.N."/>
            <person name="Grigoriev I.V."/>
            <person name="Debuchy R."/>
            <person name="Gladieux P."/>
            <person name="Thoren M.H."/>
            <person name="Johannesson H."/>
        </authorList>
    </citation>
    <scope>NUCLEOTIDE SEQUENCE</scope>
    <source>
        <strain evidence="2">PSN4</strain>
    </source>
</reference>
<protein>
    <submittedName>
        <fullName evidence="2">Heterokaryon incompatibility protein-domain-containing protein</fullName>
    </submittedName>
</protein>
<comment type="caution">
    <text evidence="2">The sequence shown here is derived from an EMBL/GenBank/DDBJ whole genome shotgun (WGS) entry which is preliminary data.</text>
</comment>
<dbReference type="EMBL" id="MU839854">
    <property type="protein sequence ID" value="KAK1749635.1"/>
    <property type="molecule type" value="Genomic_DNA"/>
</dbReference>
<dbReference type="Proteomes" id="UP001239445">
    <property type="component" value="Unassembled WGS sequence"/>
</dbReference>
<sequence length="270" mass="30778">MSMKPVRVVEPTETPIGAPYLALSHCWGTTPFLTNTLSTYAQLKTSIPLRTLPPNFRDAIFTSRRLGFRYIWIDSLCIIQDSPTDWDAEAPLMHHIYQNAFLSLAAVGSSDAYGGFFYARDPLLTGAHRLPDSSIAVRDDLWLIDFLEEPLNQRAWALQERLLAPRTVYFGRNQLFWECRAMEAYWGEQVTGEWGGTPYDHWDLILQQYTACHLTKGKDKFVALSGVVKEFERILRDKYLAGLWEGNFVNGLLCTAGRRLPSSFVELGFD</sequence>
<proteinExistence type="predicted"/>
<gene>
    <name evidence="2" type="ORF">QBC47DRAFT_426664</name>
</gene>
<dbReference type="PANTHER" id="PTHR33112">
    <property type="entry name" value="DOMAIN PROTEIN, PUTATIVE-RELATED"/>
    <property type="match status" value="1"/>
</dbReference>
<dbReference type="PANTHER" id="PTHR33112:SF16">
    <property type="entry name" value="HETEROKARYON INCOMPATIBILITY DOMAIN-CONTAINING PROTEIN"/>
    <property type="match status" value="1"/>
</dbReference>
<organism evidence="2 3">
    <name type="scientific">Echria macrotheca</name>
    <dbReference type="NCBI Taxonomy" id="438768"/>
    <lineage>
        <taxon>Eukaryota</taxon>
        <taxon>Fungi</taxon>
        <taxon>Dikarya</taxon>
        <taxon>Ascomycota</taxon>
        <taxon>Pezizomycotina</taxon>
        <taxon>Sordariomycetes</taxon>
        <taxon>Sordariomycetidae</taxon>
        <taxon>Sordariales</taxon>
        <taxon>Schizotheciaceae</taxon>
        <taxon>Echria</taxon>
    </lineage>
</organism>
<dbReference type="AlphaFoldDB" id="A0AAJ0B1T6"/>
<evidence type="ECO:0000313" key="2">
    <source>
        <dbReference type="EMBL" id="KAK1749635.1"/>
    </source>
</evidence>
<evidence type="ECO:0000313" key="3">
    <source>
        <dbReference type="Proteomes" id="UP001239445"/>
    </source>
</evidence>
<dbReference type="InterPro" id="IPR010730">
    <property type="entry name" value="HET"/>
</dbReference>
<evidence type="ECO:0000259" key="1">
    <source>
        <dbReference type="Pfam" id="PF06985"/>
    </source>
</evidence>